<dbReference type="SUPFAM" id="SSF48452">
    <property type="entry name" value="TPR-like"/>
    <property type="match status" value="1"/>
</dbReference>
<dbReference type="EMBL" id="CP130613">
    <property type="protein sequence ID" value="WKW13948.1"/>
    <property type="molecule type" value="Genomic_DNA"/>
</dbReference>
<dbReference type="Proteomes" id="UP001229955">
    <property type="component" value="Chromosome"/>
</dbReference>
<evidence type="ECO:0000313" key="1">
    <source>
        <dbReference type="EMBL" id="WKW11038.1"/>
    </source>
</evidence>
<protein>
    <recommendedName>
        <fullName evidence="4">Tetratricopeptide repeat protein</fullName>
    </recommendedName>
</protein>
<organism evidence="1">
    <name type="scientific">Pseudogemmatithrix spongiicola</name>
    <dbReference type="NCBI Taxonomy" id="3062599"/>
    <lineage>
        <taxon>Bacteria</taxon>
        <taxon>Pseudomonadati</taxon>
        <taxon>Gemmatimonadota</taxon>
        <taxon>Gemmatimonadia</taxon>
        <taxon>Gemmatimonadales</taxon>
        <taxon>Gemmatimonadaceae</taxon>
        <taxon>Pseudogemmatithrix</taxon>
    </lineage>
</organism>
<keyword evidence="3" id="KW-1185">Reference proteome</keyword>
<proteinExistence type="predicted"/>
<dbReference type="RefSeq" id="WP_367886743.1">
    <property type="nucleotide sequence ID" value="NZ_CP130612.1"/>
</dbReference>
<evidence type="ECO:0000313" key="3">
    <source>
        <dbReference type="Proteomes" id="UP001229955"/>
    </source>
</evidence>
<evidence type="ECO:0000313" key="2">
    <source>
        <dbReference type="EMBL" id="WKW13948.1"/>
    </source>
</evidence>
<evidence type="ECO:0008006" key="4">
    <source>
        <dbReference type="Google" id="ProtNLM"/>
    </source>
</evidence>
<sequence>MRLALACLLWAGGLGAQSPRLAGPSRADSLIAQGRLAAAEAALYAASDAKPRDPAARGALAAYLASRGRFSIALVLFDEAQRFGAAASRVNLARAAIRPYTRAAAAGPEVTLPWRGSPAPGLLGSITVRAREDSASSVQVQIDPNATGLVAGVGVAARLGLRRGDALPALWLGTRRLGDVPVRVDSALGVDDARLGLDLLWALEPLVDERAGTLTLGRRAPTASAAGATEIPWLLTFPGLQLVPRAGAPPLRIESAAGRALLEGRRWQIDTRRAVVRVER</sequence>
<name>A0AA49Q3N4_9BACT</name>
<dbReference type="EMBL" id="CP130612">
    <property type="protein sequence ID" value="WKW11038.1"/>
    <property type="molecule type" value="Genomic_DNA"/>
</dbReference>
<dbReference type="KEGG" id="pspc:Strain318_000272"/>
<gene>
    <name evidence="1" type="ORF">Strain138_000272</name>
    <name evidence="2" type="ORF">Strain318_000272</name>
</gene>
<reference evidence="1" key="1">
    <citation type="submission" date="2023-07" db="EMBL/GenBank/DDBJ databases">
        <authorList>
            <person name="Haufschild T."/>
            <person name="Kallscheuer N."/>
            <person name="Hammer J."/>
            <person name="Kohn T."/>
            <person name="Kabuu M."/>
            <person name="Jogler M."/>
            <person name="Wohfarth N."/>
            <person name="Heuer A."/>
            <person name="Rohde M."/>
            <person name="van Teeseling M.C.F."/>
            <person name="Jogler C."/>
        </authorList>
    </citation>
    <scope>NUCLEOTIDE SEQUENCE</scope>
    <source>
        <strain evidence="1">Strain 138</strain>
        <strain evidence="2">Strain 318</strain>
    </source>
</reference>
<dbReference type="InterPro" id="IPR011990">
    <property type="entry name" value="TPR-like_helical_dom_sf"/>
</dbReference>
<accession>A0AA49Q3N4</accession>
<dbReference type="AlphaFoldDB" id="A0AA49Q3N4"/>
<dbReference type="Gene3D" id="1.25.40.10">
    <property type="entry name" value="Tetratricopeptide repeat domain"/>
    <property type="match status" value="1"/>
</dbReference>
<accession>A0AA49Q625</accession>